<dbReference type="CDD" id="cd22123">
    <property type="entry name" value="F-box_FBXL12"/>
    <property type="match status" value="1"/>
</dbReference>
<dbReference type="PANTHER" id="PTHR20933:SF4">
    <property type="entry name" value="F-BOX INVOLVED IN POLYQ PATHOGENESIS, ISOFORM A"/>
    <property type="match status" value="1"/>
</dbReference>
<keyword evidence="1" id="KW-0833">Ubl conjugation pathway</keyword>
<dbReference type="GO" id="GO:0031398">
    <property type="term" value="P:positive regulation of protein ubiquitination"/>
    <property type="evidence" value="ECO:0007669"/>
    <property type="project" value="TreeGrafter"/>
</dbReference>
<dbReference type="SMART" id="SM00256">
    <property type="entry name" value="FBOX"/>
    <property type="match status" value="1"/>
</dbReference>
<protein>
    <submittedName>
        <fullName evidence="4">FBXL12 isoform 8</fullName>
    </submittedName>
</protein>
<comment type="caution">
    <text evidence="4">The sequence shown here is derived from an EMBL/GenBank/DDBJ whole genome shotgun (WGS) entry which is preliminary data.</text>
</comment>
<evidence type="ECO:0000259" key="3">
    <source>
        <dbReference type="PROSITE" id="PS50181"/>
    </source>
</evidence>
<dbReference type="Gene3D" id="3.80.10.10">
    <property type="entry name" value="Ribonuclease Inhibitor"/>
    <property type="match status" value="1"/>
</dbReference>
<dbReference type="Pfam" id="PF12937">
    <property type="entry name" value="F-box-like"/>
    <property type="match status" value="1"/>
</dbReference>
<dbReference type="InterPro" id="IPR036047">
    <property type="entry name" value="F-box-like_dom_sf"/>
</dbReference>
<dbReference type="PANTHER" id="PTHR20933">
    <property type="entry name" value="F-BOX ONLY PROTEIN 33"/>
    <property type="match status" value="1"/>
</dbReference>
<evidence type="ECO:0000313" key="4">
    <source>
        <dbReference type="EMBL" id="PNJ14575.1"/>
    </source>
</evidence>
<dbReference type="PROSITE" id="PS50181">
    <property type="entry name" value="FBOX"/>
    <property type="match status" value="1"/>
</dbReference>
<dbReference type="InterPro" id="IPR001810">
    <property type="entry name" value="F-box_dom"/>
</dbReference>
<feature type="region of interest" description="Disordered" evidence="2">
    <location>
        <begin position="62"/>
        <end position="120"/>
    </location>
</feature>
<dbReference type="AlphaFoldDB" id="A0A2J8S1E2"/>
<dbReference type="EMBL" id="NDHI03003626">
    <property type="protein sequence ID" value="PNJ14575.1"/>
    <property type="molecule type" value="Genomic_DNA"/>
</dbReference>
<feature type="compositionally biased region" description="Low complexity" evidence="2">
    <location>
        <begin position="98"/>
        <end position="109"/>
    </location>
</feature>
<dbReference type="InterPro" id="IPR032675">
    <property type="entry name" value="LRR_dom_sf"/>
</dbReference>
<evidence type="ECO:0000256" key="1">
    <source>
        <dbReference type="ARBA" id="ARBA00022786"/>
    </source>
</evidence>
<gene>
    <name evidence="4" type="ORF">CR201_G0047157</name>
</gene>
<dbReference type="SUPFAM" id="SSF81383">
    <property type="entry name" value="F-box domain"/>
    <property type="match status" value="1"/>
</dbReference>
<proteinExistence type="predicted"/>
<accession>A0A2J8S1E2</accession>
<name>A0A2J8S1E2_PONAB</name>
<reference evidence="4" key="1">
    <citation type="submission" date="2017-12" db="EMBL/GenBank/DDBJ databases">
        <title>High-resolution comparative analysis of great ape genomes.</title>
        <authorList>
            <person name="Pollen A."/>
            <person name="Hastie A."/>
            <person name="Hormozdiari F."/>
            <person name="Dougherty M."/>
            <person name="Liu R."/>
            <person name="Chaisson M."/>
            <person name="Hoppe E."/>
            <person name="Hill C."/>
            <person name="Pang A."/>
            <person name="Hillier L."/>
            <person name="Baker C."/>
            <person name="Armstrong J."/>
            <person name="Shendure J."/>
            <person name="Paten B."/>
            <person name="Wilson R."/>
            <person name="Chao H."/>
            <person name="Schneider V."/>
            <person name="Ventura M."/>
            <person name="Kronenberg Z."/>
            <person name="Murali S."/>
            <person name="Gordon D."/>
            <person name="Cantsilieris S."/>
            <person name="Munson K."/>
            <person name="Nelson B."/>
            <person name="Raja A."/>
            <person name="Underwood J."/>
            <person name="Diekhans M."/>
            <person name="Fiddes I."/>
            <person name="Haussler D."/>
            <person name="Eichler E."/>
        </authorList>
    </citation>
    <scope>NUCLEOTIDE SEQUENCE [LARGE SCALE GENOMIC DNA]</scope>
    <source>
        <strain evidence="4">Susie</strain>
    </source>
</reference>
<organism evidence="4">
    <name type="scientific">Pongo abelii</name>
    <name type="common">Sumatran orangutan</name>
    <name type="synonym">Pongo pygmaeus abelii</name>
    <dbReference type="NCBI Taxonomy" id="9601"/>
    <lineage>
        <taxon>Eukaryota</taxon>
        <taxon>Metazoa</taxon>
        <taxon>Chordata</taxon>
        <taxon>Craniata</taxon>
        <taxon>Vertebrata</taxon>
        <taxon>Euteleostomi</taxon>
        <taxon>Mammalia</taxon>
        <taxon>Eutheria</taxon>
        <taxon>Euarchontoglires</taxon>
        <taxon>Primates</taxon>
        <taxon>Haplorrhini</taxon>
        <taxon>Catarrhini</taxon>
        <taxon>Hominidae</taxon>
        <taxon>Pongo</taxon>
    </lineage>
</organism>
<evidence type="ECO:0000256" key="2">
    <source>
        <dbReference type="SAM" id="MobiDB-lite"/>
    </source>
</evidence>
<feature type="domain" description="F-box" evidence="3">
    <location>
        <begin position="1"/>
        <end position="47"/>
    </location>
</feature>
<sequence>MATLVELPDSVLLEIFSYLPVRDRIRISRVCHRWKRLVDDRWLWRHVDLTLYTVRAAGRAGLGRGRGARTPKTTSPTLGQCVGARAGDLEPGGPGPISASSLTSSSSTSGPQFLHPCNGDKGQYLPHGAIVGLH</sequence>